<name>A0A518BCM3_9BACT</name>
<dbReference type="OrthoDB" id="9792957at2"/>
<evidence type="ECO:0000313" key="6">
    <source>
        <dbReference type="EMBL" id="QDU64707.1"/>
    </source>
</evidence>
<dbReference type="AlphaFoldDB" id="A0A518BCM3"/>
<feature type="region of interest" description="Disordered" evidence="3">
    <location>
        <begin position="26"/>
        <end position="50"/>
    </location>
</feature>
<feature type="chain" id="PRO_5021730466" description="Superoxide dismutase [Cu-Zn]" evidence="4">
    <location>
        <begin position="24"/>
        <end position="208"/>
    </location>
</feature>
<dbReference type="Proteomes" id="UP000317093">
    <property type="component" value="Chromosome"/>
</dbReference>
<evidence type="ECO:0000259" key="5">
    <source>
        <dbReference type="Pfam" id="PF00080"/>
    </source>
</evidence>
<evidence type="ECO:0000256" key="3">
    <source>
        <dbReference type="SAM" id="MobiDB-lite"/>
    </source>
</evidence>
<keyword evidence="7" id="KW-1185">Reference proteome</keyword>
<accession>A0A518BCM3</accession>
<comment type="cofactor">
    <cofactor evidence="2">
        <name>Cu cation</name>
        <dbReference type="ChEBI" id="CHEBI:23378"/>
    </cofactor>
    <text evidence="2">Binds 1 copper ion per subunit.</text>
</comment>
<dbReference type="GO" id="GO:0005507">
    <property type="term" value="F:copper ion binding"/>
    <property type="evidence" value="ECO:0007669"/>
    <property type="project" value="InterPro"/>
</dbReference>
<comment type="function">
    <text evidence="2">Destroys radicals which are normally produced within the cells and which are toxic to biological systems.</text>
</comment>
<keyword evidence="2" id="KW-0479">Metal-binding</keyword>
<dbReference type="PROSITE" id="PS00332">
    <property type="entry name" value="SOD_CU_ZN_2"/>
    <property type="match status" value="1"/>
</dbReference>
<organism evidence="6 7">
    <name type="scientific">Kolteria novifilia</name>
    <dbReference type="NCBI Taxonomy" id="2527975"/>
    <lineage>
        <taxon>Bacteria</taxon>
        <taxon>Pseudomonadati</taxon>
        <taxon>Planctomycetota</taxon>
        <taxon>Planctomycetia</taxon>
        <taxon>Kolteriales</taxon>
        <taxon>Kolteriaceae</taxon>
        <taxon>Kolteria</taxon>
    </lineage>
</organism>
<dbReference type="PRINTS" id="PR00068">
    <property type="entry name" value="CUZNDISMTASE"/>
</dbReference>
<dbReference type="Pfam" id="PF00080">
    <property type="entry name" value="Sod_Cu"/>
    <property type="match status" value="1"/>
</dbReference>
<dbReference type="PROSITE" id="PS51257">
    <property type="entry name" value="PROKAR_LIPOPROTEIN"/>
    <property type="match status" value="1"/>
</dbReference>
<evidence type="ECO:0000256" key="1">
    <source>
        <dbReference type="ARBA" id="ARBA00010457"/>
    </source>
</evidence>
<comment type="cofactor">
    <cofactor evidence="2">
        <name>Zn(2+)</name>
        <dbReference type="ChEBI" id="CHEBI:29105"/>
    </cofactor>
    <text evidence="2">Binds 1 zinc ion per subunit.</text>
</comment>
<dbReference type="InterPro" id="IPR001424">
    <property type="entry name" value="SOD_Cu_Zn_dom"/>
</dbReference>
<dbReference type="RefSeq" id="WP_145263091.1">
    <property type="nucleotide sequence ID" value="NZ_CP036279.1"/>
</dbReference>
<dbReference type="PROSITE" id="PS00087">
    <property type="entry name" value="SOD_CU_ZN_1"/>
    <property type="match status" value="1"/>
</dbReference>
<dbReference type="InterPro" id="IPR036423">
    <property type="entry name" value="SOD-like_Cu/Zn_dom_sf"/>
</dbReference>
<dbReference type="InterPro" id="IPR018152">
    <property type="entry name" value="SOD_Cu/Zn_BS"/>
</dbReference>
<keyword evidence="2" id="KW-0186">Copper</keyword>
<keyword evidence="2" id="KW-0862">Zinc</keyword>
<feature type="signal peptide" evidence="4">
    <location>
        <begin position="1"/>
        <end position="23"/>
    </location>
</feature>
<dbReference type="Gene3D" id="2.60.40.200">
    <property type="entry name" value="Superoxide dismutase, copper/zinc binding domain"/>
    <property type="match status" value="1"/>
</dbReference>
<evidence type="ECO:0000256" key="2">
    <source>
        <dbReference type="RuleBase" id="RU000393"/>
    </source>
</evidence>
<reference evidence="6 7" key="1">
    <citation type="submission" date="2019-02" db="EMBL/GenBank/DDBJ databases">
        <title>Deep-cultivation of Planctomycetes and their phenomic and genomic characterization uncovers novel biology.</title>
        <authorList>
            <person name="Wiegand S."/>
            <person name="Jogler M."/>
            <person name="Boedeker C."/>
            <person name="Pinto D."/>
            <person name="Vollmers J."/>
            <person name="Rivas-Marin E."/>
            <person name="Kohn T."/>
            <person name="Peeters S.H."/>
            <person name="Heuer A."/>
            <person name="Rast P."/>
            <person name="Oberbeckmann S."/>
            <person name="Bunk B."/>
            <person name="Jeske O."/>
            <person name="Meyerdierks A."/>
            <person name="Storesund J.E."/>
            <person name="Kallscheuer N."/>
            <person name="Luecker S."/>
            <person name="Lage O.M."/>
            <person name="Pohl T."/>
            <person name="Merkel B.J."/>
            <person name="Hornburger P."/>
            <person name="Mueller R.-W."/>
            <person name="Bruemmer F."/>
            <person name="Labrenz M."/>
            <person name="Spormann A.M."/>
            <person name="Op den Camp H."/>
            <person name="Overmann J."/>
            <person name="Amann R."/>
            <person name="Jetten M.S.M."/>
            <person name="Mascher T."/>
            <person name="Medema M.H."/>
            <person name="Devos D.P."/>
            <person name="Kaster A.-K."/>
            <person name="Ovreas L."/>
            <person name="Rohde M."/>
            <person name="Galperin M.Y."/>
            <person name="Jogler C."/>
        </authorList>
    </citation>
    <scope>NUCLEOTIDE SEQUENCE [LARGE SCALE GENOMIC DNA]</scope>
    <source>
        <strain evidence="6 7">Pan216</strain>
    </source>
</reference>
<dbReference type="EMBL" id="CP036279">
    <property type="protein sequence ID" value="QDU64707.1"/>
    <property type="molecule type" value="Genomic_DNA"/>
</dbReference>
<protein>
    <recommendedName>
        <fullName evidence="2">Superoxide dismutase [Cu-Zn]</fullName>
        <ecNumber evidence="2">1.15.1.1</ecNumber>
    </recommendedName>
</protein>
<comment type="similarity">
    <text evidence="1 2">Belongs to the Cu-Zn superoxide dismutase family.</text>
</comment>
<proteinExistence type="inferred from homology"/>
<keyword evidence="2" id="KW-0560">Oxidoreductase</keyword>
<gene>
    <name evidence="6" type="primary">yojM</name>
    <name evidence="6" type="ORF">Pan216_55980</name>
</gene>
<dbReference type="KEGG" id="knv:Pan216_55980"/>
<keyword evidence="4" id="KW-0732">Signal</keyword>
<dbReference type="CDD" id="cd00305">
    <property type="entry name" value="Cu-Zn_Superoxide_Dismutase"/>
    <property type="match status" value="1"/>
</dbReference>
<comment type="catalytic activity">
    <reaction evidence="2">
        <text>2 superoxide + 2 H(+) = H2O2 + O2</text>
        <dbReference type="Rhea" id="RHEA:20696"/>
        <dbReference type="ChEBI" id="CHEBI:15378"/>
        <dbReference type="ChEBI" id="CHEBI:15379"/>
        <dbReference type="ChEBI" id="CHEBI:16240"/>
        <dbReference type="ChEBI" id="CHEBI:18421"/>
        <dbReference type="EC" id="1.15.1.1"/>
    </reaction>
</comment>
<dbReference type="GO" id="GO:0004784">
    <property type="term" value="F:superoxide dismutase activity"/>
    <property type="evidence" value="ECO:0007669"/>
    <property type="project" value="UniProtKB-EC"/>
</dbReference>
<dbReference type="EC" id="1.15.1.1" evidence="2"/>
<dbReference type="SUPFAM" id="SSF49329">
    <property type="entry name" value="Cu,Zn superoxide dismutase-like"/>
    <property type="match status" value="1"/>
</dbReference>
<dbReference type="PANTHER" id="PTHR10003">
    <property type="entry name" value="SUPEROXIDE DISMUTASE CU-ZN -RELATED"/>
    <property type="match status" value="1"/>
</dbReference>
<evidence type="ECO:0000313" key="7">
    <source>
        <dbReference type="Proteomes" id="UP000317093"/>
    </source>
</evidence>
<feature type="domain" description="Superoxide dismutase copper/zinc binding" evidence="5">
    <location>
        <begin position="68"/>
        <end position="197"/>
    </location>
</feature>
<dbReference type="InterPro" id="IPR024134">
    <property type="entry name" value="SOD_Cu/Zn_/chaperone"/>
</dbReference>
<sequence length="208" mass="21607" precursor="true">MMLNMGRRHALMGLVMMSLVACGGPPAPGKAAKDKAPPKKHAKGEHGHPMPKVTEAVCYLKPTEGSKVSGVVRFTQEGHDVKVMAHVEGLKPDSKHGFHIHEFGDCSAPDGTSAGGHYNPEGHPHGLPPSPMRHAGSFGNLVANAKGVADFEMVDTTISIAGMKNPILGRSVIVHRDADDGGQPTGNAGPRVACGLIGAAKSVAKPKE</sequence>
<evidence type="ECO:0000256" key="4">
    <source>
        <dbReference type="SAM" id="SignalP"/>
    </source>
</evidence>